<name>A0ABW2K143_9BACI</name>
<dbReference type="CDD" id="cd12797">
    <property type="entry name" value="M23_peptidase"/>
    <property type="match status" value="1"/>
</dbReference>
<dbReference type="Pfam" id="PF07501">
    <property type="entry name" value="G5"/>
    <property type="match status" value="1"/>
</dbReference>
<dbReference type="Pfam" id="PF01551">
    <property type="entry name" value="Peptidase_M23"/>
    <property type="match status" value="1"/>
</dbReference>
<dbReference type="PANTHER" id="PTHR21666:SF270">
    <property type="entry name" value="MUREIN HYDROLASE ACTIVATOR ENVC"/>
    <property type="match status" value="1"/>
</dbReference>
<dbReference type="InterPro" id="IPR011055">
    <property type="entry name" value="Dup_hybrid_motif"/>
</dbReference>
<evidence type="ECO:0000259" key="3">
    <source>
        <dbReference type="PROSITE" id="PS51109"/>
    </source>
</evidence>
<proteinExistence type="predicted"/>
<evidence type="ECO:0000313" key="4">
    <source>
        <dbReference type="EMBL" id="MFC7319865.1"/>
    </source>
</evidence>
<gene>
    <name evidence="4" type="ORF">ACFQMN_03055</name>
</gene>
<dbReference type="InterPro" id="IPR016047">
    <property type="entry name" value="M23ase_b-sheet_dom"/>
</dbReference>
<evidence type="ECO:0000313" key="5">
    <source>
        <dbReference type="Proteomes" id="UP001596494"/>
    </source>
</evidence>
<keyword evidence="1 2" id="KW-0732">Signal</keyword>
<dbReference type="PANTHER" id="PTHR21666">
    <property type="entry name" value="PEPTIDASE-RELATED"/>
    <property type="match status" value="1"/>
</dbReference>
<dbReference type="Proteomes" id="UP001596494">
    <property type="component" value="Unassembled WGS sequence"/>
</dbReference>
<dbReference type="InterPro" id="IPR011098">
    <property type="entry name" value="G5_dom"/>
</dbReference>
<reference evidence="5" key="1">
    <citation type="journal article" date="2019" name="Int. J. Syst. Evol. Microbiol.">
        <title>The Global Catalogue of Microorganisms (GCM) 10K type strain sequencing project: providing services to taxonomists for standard genome sequencing and annotation.</title>
        <authorList>
            <consortium name="The Broad Institute Genomics Platform"/>
            <consortium name="The Broad Institute Genome Sequencing Center for Infectious Disease"/>
            <person name="Wu L."/>
            <person name="Ma J."/>
        </authorList>
    </citation>
    <scope>NUCLEOTIDE SEQUENCE [LARGE SCALE GENOMIC DNA]</scope>
    <source>
        <strain evidence="5">CCUG 73951</strain>
    </source>
</reference>
<dbReference type="Gene3D" id="2.20.230.10">
    <property type="entry name" value="Resuscitation-promoting factor rpfb"/>
    <property type="match status" value="1"/>
</dbReference>
<dbReference type="RefSeq" id="WP_289215635.1">
    <property type="nucleotide sequence ID" value="NZ_JAPVRC010000003.1"/>
</dbReference>
<protein>
    <submittedName>
        <fullName evidence="4">Peptidoglycan DD-metalloendopeptidase family protein</fullName>
    </submittedName>
</protein>
<dbReference type="PROSITE" id="PS51109">
    <property type="entry name" value="G5"/>
    <property type="match status" value="1"/>
</dbReference>
<feature type="chain" id="PRO_5047461929" evidence="2">
    <location>
        <begin position="29"/>
        <end position="464"/>
    </location>
</feature>
<feature type="signal peptide" evidence="2">
    <location>
        <begin position="1"/>
        <end position="28"/>
    </location>
</feature>
<evidence type="ECO:0000256" key="2">
    <source>
        <dbReference type="SAM" id="SignalP"/>
    </source>
</evidence>
<sequence length="464" mass="52203">MKETTGLWKKALAIALLAMTLSFGTVYAEDNLENIYHVYIDGKHLGLVENKTDAEEYVDQRLMEAQDKHEELEVELLEKVTYVPEKQFSPSVETEETLRELEEEIEIAASAVSLVVEDEAVAHLANEKDADKALQRYKEKFVDEEDLQALEERSDEEKPDVEDKTIMDVELTKQVKQQEQLVEPSEIKQVDDAIEILEKGVPEQTVHVADEGEDVEDLTSEYDVSKDELLQDNPHLVESDSLSKGEEIDISETEPVTEVLVREEGIKKEKIPYETEIVETDDLEKGKKETKQKGQDGEKEIHYYKDKKNDRTMDEGTIKEKEIKKPEKEIILKGTKVIPSKGSGNFSWPAVDGSITSKQGERWGKYHKGIDIAGVKDRTIKAADHGKVIEAGKDGAYGNKVVIDHNNGYETTYAHLESIDVNEGDTVEKGSSLGDMGTTGRSTGVHLHFEIHKDGSLENPLDHI</sequence>
<dbReference type="Gene3D" id="2.70.70.10">
    <property type="entry name" value="Glucose Permease (Domain IIA)"/>
    <property type="match status" value="1"/>
</dbReference>
<evidence type="ECO:0000256" key="1">
    <source>
        <dbReference type="ARBA" id="ARBA00022729"/>
    </source>
</evidence>
<comment type="caution">
    <text evidence="4">The sequence shown here is derived from an EMBL/GenBank/DDBJ whole genome shotgun (WGS) entry which is preliminary data.</text>
</comment>
<keyword evidence="5" id="KW-1185">Reference proteome</keyword>
<dbReference type="SUPFAM" id="SSF51261">
    <property type="entry name" value="Duplicated hybrid motif"/>
    <property type="match status" value="1"/>
</dbReference>
<dbReference type="InterPro" id="IPR050570">
    <property type="entry name" value="Cell_wall_metabolism_enzyme"/>
</dbReference>
<feature type="domain" description="G5" evidence="3">
    <location>
        <begin position="256"/>
        <end position="337"/>
    </location>
</feature>
<dbReference type="EMBL" id="JBHTBY010000001">
    <property type="protein sequence ID" value="MFC7319865.1"/>
    <property type="molecule type" value="Genomic_DNA"/>
</dbReference>
<dbReference type="SMART" id="SM01208">
    <property type="entry name" value="G5"/>
    <property type="match status" value="1"/>
</dbReference>
<organism evidence="4 5">
    <name type="scientific">Halobacillus campisalis</name>
    <dbReference type="NCBI Taxonomy" id="435909"/>
    <lineage>
        <taxon>Bacteria</taxon>
        <taxon>Bacillati</taxon>
        <taxon>Bacillota</taxon>
        <taxon>Bacilli</taxon>
        <taxon>Bacillales</taxon>
        <taxon>Bacillaceae</taxon>
        <taxon>Halobacillus</taxon>
    </lineage>
</organism>
<accession>A0ABW2K143</accession>